<name>A0ACC0M4P0_RHOML</name>
<accession>A0ACC0M4P0</accession>
<organism evidence="1 2">
    <name type="scientific">Rhododendron molle</name>
    <name type="common">Chinese azalea</name>
    <name type="synonym">Azalea mollis</name>
    <dbReference type="NCBI Taxonomy" id="49168"/>
    <lineage>
        <taxon>Eukaryota</taxon>
        <taxon>Viridiplantae</taxon>
        <taxon>Streptophyta</taxon>
        <taxon>Embryophyta</taxon>
        <taxon>Tracheophyta</taxon>
        <taxon>Spermatophyta</taxon>
        <taxon>Magnoliopsida</taxon>
        <taxon>eudicotyledons</taxon>
        <taxon>Gunneridae</taxon>
        <taxon>Pentapetalae</taxon>
        <taxon>asterids</taxon>
        <taxon>Ericales</taxon>
        <taxon>Ericaceae</taxon>
        <taxon>Ericoideae</taxon>
        <taxon>Rhodoreae</taxon>
        <taxon>Rhododendron</taxon>
    </lineage>
</organism>
<proteinExistence type="predicted"/>
<reference evidence="1" key="1">
    <citation type="submission" date="2022-02" db="EMBL/GenBank/DDBJ databases">
        <title>Plant Genome Project.</title>
        <authorList>
            <person name="Zhang R.-G."/>
        </authorList>
    </citation>
    <scope>NUCLEOTIDE SEQUENCE</scope>
    <source>
        <strain evidence="1">AT1</strain>
    </source>
</reference>
<sequence>MQRRIQGWEPSPSTLGIRIKLRSRLCYLVYFISPKTILVFSQWFVINESRC</sequence>
<evidence type="ECO:0000313" key="1">
    <source>
        <dbReference type="EMBL" id="KAI8535532.1"/>
    </source>
</evidence>
<keyword evidence="2" id="KW-1185">Reference proteome</keyword>
<evidence type="ECO:0000313" key="2">
    <source>
        <dbReference type="Proteomes" id="UP001062846"/>
    </source>
</evidence>
<dbReference type="Proteomes" id="UP001062846">
    <property type="component" value="Chromosome 10"/>
</dbReference>
<gene>
    <name evidence="1" type="ORF">RHMOL_Rhmol10G0181400</name>
</gene>
<protein>
    <submittedName>
        <fullName evidence="1">Uncharacterized protein</fullName>
    </submittedName>
</protein>
<dbReference type="EMBL" id="CM046397">
    <property type="protein sequence ID" value="KAI8535532.1"/>
    <property type="molecule type" value="Genomic_DNA"/>
</dbReference>
<comment type="caution">
    <text evidence="1">The sequence shown here is derived from an EMBL/GenBank/DDBJ whole genome shotgun (WGS) entry which is preliminary data.</text>
</comment>